<accession>A0AAN7UUY8</accession>
<dbReference type="SUPFAM" id="SSF51905">
    <property type="entry name" value="FAD/NAD(P)-binding domain"/>
    <property type="match status" value="1"/>
</dbReference>
<keyword evidence="9" id="KW-1185">Reference proteome</keyword>
<evidence type="ECO:0000256" key="1">
    <source>
        <dbReference type="ARBA" id="ARBA00005179"/>
    </source>
</evidence>
<protein>
    <recommendedName>
        <fullName evidence="10">FAD-binding domain-containing protein</fullName>
    </recommendedName>
</protein>
<dbReference type="Proteomes" id="UP001305414">
    <property type="component" value="Unassembled WGS sequence"/>
</dbReference>
<dbReference type="EMBL" id="JAWHQM010000020">
    <property type="protein sequence ID" value="KAK5631619.1"/>
    <property type="molecule type" value="Genomic_DNA"/>
</dbReference>
<dbReference type="InterPro" id="IPR002938">
    <property type="entry name" value="FAD-bd"/>
</dbReference>
<evidence type="ECO:0000256" key="5">
    <source>
        <dbReference type="ARBA" id="ARBA00023002"/>
    </source>
</evidence>
<dbReference type="GO" id="GO:0071949">
    <property type="term" value="F:FAD binding"/>
    <property type="evidence" value="ECO:0007669"/>
    <property type="project" value="InterPro"/>
</dbReference>
<evidence type="ECO:0000256" key="4">
    <source>
        <dbReference type="ARBA" id="ARBA00022827"/>
    </source>
</evidence>
<name>A0AAN7UUY8_9PEZI</name>
<comment type="caution">
    <text evidence="8">The sequence shown here is derived from an EMBL/GenBank/DDBJ whole genome shotgun (WGS) entry which is preliminary data.</text>
</comment>
<dbReference type="Gene3D" id="3.40.30.20">
    <property type="match status" value="1"/>
</dbReference>
<dbReference type="Gene3D" id="3.50.50.60">
    <property type="entry name" value="FAD/NAD(P)-binding domain"/>
    <property type="match status" value="1"/>
</dbReference>
<dbReference type="GO" id="GO:0016709">
    <property type="term" value="F:oxidoreductase activity, acting on paired donors, with incorporation or reduction of molecular oxygen, NAD(P)H as one donor, and incorporation of one atom of oxygen"/>
    <property type="evidence" value="ECO:0007669"/>
    <property type="project" value="UniProtKB-ARBA"/>
</dbReference>
<proteinExistence type="inferred from homology"/>
<dbReference type="AlphaFoldDB" id="A0AAN7UUY8"/>
<evidence type="ECO:0000313" key="8">
    <source>
        <dbReference type="EMBL" id="KAK5631619.1"/>
    </source>
</evidence>
<reference evidence="8 9" key="1">
    <citation type="submission" date="2023-10" db="EMBL/GenBank/DDBJ databases">
        <title>Draft genome sequence of Xylaria bambusicola isolate GMP-LS, the root and basal stem rot pathogen of sugarcane in Indonesia.</title>
        <authorList>
            <person name="Selvaraj P."/>
            <person name="Muralishankar V."/>
            <person name="Muruganantham S."/>
            <person name="Sp S."/>
            <person name="Haryani S."/>
            <person name="Lau K.J.X."/>
            <person name="Naqvi N.I."/>
        </authorList>
    </citation>
    <scope>NUCLEOTIDE SEQUENCE [LARGE SCALE GENOMIC DNA]</scope>
    <source>
        <strain evidence="8">GMP-LS</strain>
    </source>
</reference>
<dbReference type="InterPro" id="IPR036188">
    <property type="entry name" value="FAD/NAD-bd_sf"/>
</dbReference>
<comment type="pathway">
    <text evidence="1">Secondary metabolite biosynthesis.</text>
</comment>
<keyword evidence="3" id="KW-0285">Flavoprotein</keyword>
<sequence>MSSILGEIPMTQNESLVDVLVVGAGPVGLITAYQLARFGGGVSVRIVEKNSRSVQDAYGRAITLFPRTSEMLDQLGLTDELLQEAFACRETVAYNSRGEEVHGRGWSFMNQMKDTAFDFSLVLRQKYQEEIFRKALRRYGVEVEAPIELVGIDVDGTASSSCHSVTATVQDAEKRVLRTIKCKRLIGADGGRSSVRRLVSIPLEGTTSEDKWVRIDGYVRTNLPKPRTYCSIESPTHGNVLWVGLDRGATRIGYAFTDDRANAYAEFNEQAAITEAVAAVKPFTLEFEQVDWWTIYTVGQRVAKTFSVDNRVFLVGDACHTHSSGAAQGLNTGIHDTVNLLWKLSLVLRGLALPILLDTYEIERRPNVLKLIRYDTDISRLMTNRLPETWQGESTADVNELLGQIMDEAGAFSSGLSIAYEPTVDNPLVSSTQSFGSLKPGMRAPDIPLLKPGTFERTRLIRETPNVGSFYVVFFVAGDSQGLPMAVSAHQYLLLYNVKLGTDRSITFLTILPTKVPSVNGSLGRAYFDIETQTGYQRYGVNLDRGGIVVIRPDGWIFALISADTDVTHELESLFSGILYDPLLQCTQ</sequence>
<dbReference type="Pfam" id="PF07976">
    <property type="entry name" value="Phe_hydrox_dim"/>
    <property type="match status" value="1"/>
</dbReference>
<comment type="similarity">
    <text evidence="2">Belongs to the PheA/TfdB FAD monooxygenase family.</text>
</comment>
<evidence type="ECO:0000259" key="7">
    <source>
        <dbReference type="Pfam" id="PF07976"/>
    </source>
</evidence>
<keyword evidence="5" id="KW-0560">Oxidoreductase</keyword>
<dbReference type="PANTHER" id="PTHR43004:SF5">
    <property type="entry name" value="FAD-BINDING DOMAIN-CONTAINING PROTEIN"/>
    <property type="match status" value="1"/>
</dbReference>
<evidence type="ECO:0008006" key="10">
    <source>
        <dbReference type="Google" id="ProtNLM"/>
    </source>
</evidence>
<dbReference type="InterPro" id="IPR050641">
    <property type="entry name" value="RIFMO-like"/>
</dbReference>
<dbReference type="PANTHER" id="PTHR43004">
    <property type="entry name" value="TRK SYSTEM POTASSIUM UPTAKE PROTEIN"/>
    <property type="match status" value="1"/>
</dbReference>
<feature type="domain" description="FAD-binding" evidence="6">
    <location>
        <begin position="17"/>
        <end position="372"/>
    </location>
</feature>
<dbReference type="SUPFAM" id="SSF52833">
    <property type="entry name" value="Thioredoxin-like"/>
    <property type="match status" value="1"/>
</dbReference>
<gene>
    <name evidence="8" type="ORF">RRF57_007333</name>
</gene>
<evidence type="ECO:0000256" key="2">
    <source>
        <dbReference type="ARBA" id="ARBA00007801"/>
    </source>
</evidence>
<organism evidence="8 9">
    <name type="scientific">Xylaria bambusicola</name>
    <dbReference type="NCBI Taxonomy" id="326684"/>
    <lineage>
        <taxon>Eukaryota</taxon>
        <taxon>Fungi</taxon>
        <taxon>Dikarya</taxon>
        <taxon>Ascomycota</taxon>
        <taxon>Pezizomycotina</taxon>
        <taxon>Sordariomycetes</taxon>
        <taxon>Xylariomycetidae</taxon>
        <taxon>Xylariales</taxon>
        <taxon>Xylariaceae</taxon>
        <taxon>Xylaria</taxon>
    </lineage>
</organism>
<dbReference type="Pfam" id="PF01494">
    <property type="entry name" value="FAD_binding_3"/>
    <property type="match status" value="1"/>
</dbReference>
<dbReference type="InterPro" id="IPR038220">
    <property type="entry name" value="PHOX_C_sf"/>
</dbReference>
<evidence type="ECO:0000259" key="6">
    <source>
        <dbReference type="Pfam" id="PF01494"/>
    </source>
</evidence>
<evidence type="ECO:0000256" key="3">
    <source>
        <dbReference type="ARBA" id="ARBA00022630"/>
    </source>
</evidence>
<feature type="domain" description="Phenol hydroxylase-like C-terminal dimerisation" evidence="7">
    <location>
        <begin position="532"/>
        <end position="580"/>
    </location>
</feature>
<dbReference type="SUPFAM" id="SSF54373">
    <property type="entry name" value="FAD-linked reductases, C-terminal domain"/>
    <property type="match status" value="1"/>
</dbReference>
<keyword evidence="4" id="KW-0274">FAD</keyword>
<dbReference type="Gene3D" id="3.30.9.10">
    <property type="entry name" value="D-Amino Acid Oxidase, subunit A, domain 2"/>
    <property type="match status" value="1"/>
</dbReference>
<dbReference type="InterPro" id="IPR012941">
    <property type="entry name" value="Phe_hydrox_C_dim_dom"/>
</dbReference>
<dbReference type="PRINTS" id="PR00420">
    <property type="entry name" value="RNGMNOXGNASE"/>
</dbReference>
<dbReference type="InterPro" id="IPR036249">
    <property type="entry name" value="Thioredoxin-like_sf"/>
</dbReference>
<evidence type="ECO:0000313" key="9">
    <source>
        <dbReference type="Proteomes" id="UP001305414"/>
    </source>
</evidence>